<keyword evidence="3" id="KW-0285">Flavoprotein</keyword>
<evidence type="ECO:0000256" key="7">
    <source>
        <dbReference type="ARBA" id="ARBA00022989"/>
    </source>
</evidence>
<feature type="transmembrane region" description="Helical" evidence="9">
    <location>
        <begin position="194"/>
        <end position="211"/>
    </location>
</feature>
<keyword evidence="2" id="KW-0597">Phosphoprotein</keyword>
<evidence type="ECO:0000256" key="9">
    <source>
        <dbReference type="SAM" id="Phobius"/>
    </source>
</evidence>
<reference evidence="10" key="2">
    <citation type="journal article" date="2021" name="PeerJ">
        <title>Extensive microbial diversity within the chicken gut microbiome revealed by metagenomics and culture.</title>
        <authorList>
            <person name="Gilroy R."/>
            <person name="Ravi A."/>
            <person name="Getino M."/>
            <person name="Pursley I."/>
            <person name="Horton D.L."/>
            <person name="Alikhan N.F."/>
            <person name="Baker D."/>
            <person name="Gharbi K."/>
            <person name="Hall N."/>
            <person name="Watson M."/>
            <person name="Adriaenssens E.M."/>
            <person name="Foster-Nyarko E."/>
            <person name="Jarju S."/>
            <person name="Secka A."/>
            <person name="Antonio M."/>
            <person name="Oren A."/>
            <person name="Chaudhuri R.R."/>
            <person name="La Ragione R."/>
            <person name="Hildebrand F."/>
            <person name="Pallen M.J."/>
        </authorList>
    </citation>
    <scope>NUCLEOTIDE SEQUENCE</scope>
    <source>
        <strain evidence="10">ChiBcec16-1751</strain>
    </source>
</reference>
<keyword evidence="8 9" id="KW-0472">Membrane</keyword>
<keyword evidence="4" id="KW-0288">FMN</keyword>
<dbReference type="GO" id="GO:0005886">
    <property type="term" value="C:plasma membrane"/>
    <property type="evidence" value="ECO:0007669"/>
    <property type="project" value="TreeGrafter"/>
</dbReference>
<sequence length="277" mass="28894">MNTAPYIHCGQSTTLQMLDAAIALLPAAAGAVWFFGLRAAAMLLLAVAAAAATQFLWDRFTGRQELRTLTVLVTGLLSALLLPARAALWAAPLGAFLAVSVKVLTGGIGQNWWNPAALGRAALLPLLCPLALKDCQGTFLMAYLDGAMGEASTLLLLVGAAYLAMRHLLPWAVAVPYLCASFLTAAVLPHCDPLAVICWGGTILGACFLSADPVTTPMGLTFRVLYGVFTGAVATVFSFYGWGIGGVVVAILAANTAFRAAETIAARLQNTAELEQV</sequence>
<evidence type="ECO:0000256" key="6">
    <source>
        <dbReference type="ARBA" id="ARBA00022967"/>
    </source>
</evidence>
<dbReference type="PANTHER" id="PTHR30578">
    <property type="entry name" value="ELECTRON TRANSPORT COMPLEX PROTEIN RNFD"/>
    <property type="match status" value="1"/>
</dbReference>
<evidence type="ECO:0000256" key="4">
    <source>
        <dbReference type="ARBA" id="ARBA00022643"/>
    </source>
</evidence>
<dbReference type="EMBL" id="DVJJ01000063">
    <property type="protein sequence ID" value="HIS64520.1"/>
    <property type="molecule type" value="Genomic_DNA"/>
</dbReference>
<keyword evidence="1" id="KW-0813">Transport</keyword>
<dbReference type="AlphaFoldDB" id="A0A9D1F8U9"/>
<gene>
    <name evidence="10" type="ORF">IAA83_04005</name>
</gene>
<evidence type="ECO:0000313" key="11">
    <source>
        <dbReference type="Proteomes" id="UP000886741"/>
    </source>
</evidence>
<evidence type="ECO:0000256" key="5">
    <source>
        <dbReference type="ARBA" id="ARBA00022692"/>
    </source>
</evidence>
<feature type="transmembrane region" description="Helical" evidence="9">
    <location>
        <begin position="168"/>
        <end position="187"/>
    </location>
</feature>
<accession>A0A9D1F8U9</accession>
<dbReference type="PANTHER" id="PTHR30578:SF0">
    <property type="entry name" value="ION-TRANSLOCATING OXIDOREDUCTASE COMPLEX SUBUNIT D"/>
    <property type="match status" value="1"/>
</dbReference>
<keyword evidence="6" id="KW-1278">Translocase</keyword>
<reference evidence="10" key="1">
    <citation type="submission" date="2020-10" db="EMBL/GenBank/DDBJ databases">
        <authorList>
            <person name="Gilroy R."/>
        </authorList>
    </citation>
    <scope>NUCLEOTIDE SEQUENCE</scope>
    <source>
        <strain evidence="10">ChiBcec16-1751</strain>
    </source>
</reference>
<keyword evidence="5 9" id="KW-0812">Transmembrane</keyword>
<feature type="transmembrane region" description="Helical" evidence="9">
    <location>
        <begin position="231"/>
        <end position="254"/>
    </location>
</feature>
<evidence type="ECO:0000256" key="3">
    <source>
        <dbReference type="ARBA" id="ARBA00022630"/>
    </source>
</evidence>
<evidence type="ECO:0000256" key="2">
    <source>
        <dbReference type="ARBA" id="ARBA00022553"/>
    </source>
</evidence>
<evidence type="ECO:0000256" key="1">
    <source>
        <dbReference type="ARBA" id="ARBA00022448"/>
    </source>
</evidence>
<comment type="caution">
    <text evidence="10">The sequence shown here is derived from an EMBL/GenBank/DDBJ whole genome shotgun (WGS) entry which is preliminary data.</text>
</comment>
<dbReference type="Pfam" id="PF03116">
    <property type="entry name" value="NQR2_RnfD_RnfE"/>
    <property type="match status" value="2"/>
</dbReference>
<dbReference type="InterPro" id="IPR004338">
    <property type="entry name" value="NqrB/RnfD"/>
</dbReference>
<name>A0A9D1F8U9_9FIRM</name>
<protein>
    <submittedName>
        <fullName evidence="10">RnfABCDGE type electron transport complex subunit D</fullName>
    </submittedName>
</protein>
<organism evidence="10 11">
    <name type="scientific">Candidatus Avoscillospira avistercoris</name>
    <dbReference type="NCBI Taxonomy" id="2840707"/>
    <lineage>
        <taxon>Bacteria</taxon>
        <taxon>Bacillati</taxon>
        <taxon>Bacillota</taxon>
        <taxon>Clostridia</taxon>
        <taxon>Eubacteriales</taxon>
        <taxon>Oscillospiraceae</taxon>
        <taxon>Oscillospiraceae incertae sedis</taxon>
        <taxon>Candidatus Avoscillospira</taxon>
    </lineage>
</organism>
<keyword evidence="7 9" id="KW-1133">Transmembrane helix</keyword>
<dbReference type="Proteomes" id="UP000886741">
    <property type="component" value="Unassembled WGS sequence"/>
</dbReference>
<evidence type="ECO:0000313" key="10">
    <source>
        <dbReference type="EMBL" id="HIS64520.1"/>
    </source>
</evidence>
<dbReference type="GO" id="GO:0055085">
    <property type="term" value="P:transmembrane transport"/>
    <property type="evidence" value="ECO:0007669"/>
    <property type="project" value="InterPro"/>
</dbReference>
<proteinExistence type="predicted"/>
<feature type="transmembrane region" description="Helical" evidence="9">
    <location>
        <begin position="69"/>
        <end position="92"/>
    </location>
</feature>
<evidence type="ECO:0000256" key="8">
    <source>
        <dbReference type="ARBA" id="ARBA00023136"/>
    </source>
</evidence>